<proteinExistence type="predicted"/>
<dbReference type="Proteomes" id="UP001230654">
    <property type="component" value="Unassembled WGS sequence"/>
</dbReference>
<sequence length="279" mass="28237">MTTEVLRDAHSASAEVLAGGALEVLRGGGGTAVVAAHLRAGSQEDVPAVARGAGERAAVPGVAVAAGAVRILGADVLAPYLLAGGVLLPEESEAVCLTLSALPPAPSTLPAPPQGPEPAWVRAWIDWGLVSVLARLDPAAASLPLSAPPGPPRCDEAAPRHRPASGEPGNGGCGEGWVPWSLRMGRLASLALPGLDGPVHQAARSGVLALARGATRALLRQDYATAARLVRWLAWLTAEGVTLPLDPSLLTSEIALRGGGERCMLDAAIACRLLGLESA</sequence>
<organism evidence="2 3">
    <name type="scientific">Streptomyces rishiriensis</name>
    <dbReference type="NCBI Taxonomy" id="68264"/>
    <lineage>
        <taxon>Bacteria</taxon>
        <taxon>Bacillati</taxon>
        <taxon>Actinomycetota</taxon>
        <taxon>Actinomycetes</taxon>
        <taxon>Kitasatosporales</taxon>
        <taxon>Streptomycetaceae</taxon>
        <taxon>Streptomyces</taxon>
    </lineage>
</organism>
<protein>
    <submittedName>
        <fullName evidence="2">Uncharacterized protein</fullName>
    </submittedName>
</protein>
<comment type="caution">
    <text evidence="2">The sequence shown here is derived from an EMBL/GenBank/DDBJ whole genome shotgun (WGS) entry which is preliminary data.</text>
</comment>
<keyword evidence="3" id="KW-1185">Reference proteome</keyword>
<gene>
    <name evidence="2" type="ORF">QF030_000023</name>
</gene>
<evidence type="ECO:0000313" key="2">
    <source>
        <dbReference type="EMBL" id="MDQ0577845.1"/>
    </source>
</evidence>
<name>A0ABU0NFM7_STRRH</name>
<dbReference type="RefSeq" id="WP_307160588.1">
    <property type="nucleotide sequence ID" value="NZ_JAUSWV010000001.1"/>
</dbReference>
<evidence type="ECO:0000313" key="3">
    <source>
        <dbReference type="Proteomes" id="UP001230654"/>
    </source>
</evidence>
<evidence type="ECO:0000256" key="1">
    <source>
        <dbReference type="SAM" id="MobiDB-lite"/>
    </source>
</evidence>
<dbReference type="EMBL" id="JAUSWV010000001">
    <property type="protein sequence ID" value="MDQ0577845.1"/>
    <property type="molecule type" value="Genomic_DNA"/>
</dbReference>
<accession>A0ABU0NFM7</accession>
<reference evidence="2 3" key="1">
    <citation type="submission" date="2023-07" db="EMBL/GenBank/DDBJ databases">
        <title>Comparative genomics of wheat-associated soil bacteria to identify genetic determinants of phenazine resistance.</title>
        <authorList>
            <person name="Mouncey N."/>
        </authorList>
    </citation>
    <scope>NUCLEOTIDE SEQUENCE [LARGE SCALE GENOMIC DNA]</scope>
    <source>
        <strain evidence="2 3">B2I6</strain>
    </source>
</reference>
<feature type="region of interest" description="Disordered" evidence="1">
    <location>
        <begin position="144"/>
        <end position="170"/>
    </location>
</feature>